<evidence type="ECO:0000256" key="2">
    <source>
        <dbReference type="SAM" id="MobiDB-lite"/>
    </source>
</evidence>
<reference evidence="3" key="1">
    <citation type="submission" date="2015-04" db="UniProtKB">
        <authorList>
            <consortium name="EnsemblPlants"/>
        </authorList>
    </citation>
    <scope>IDENTIFICATION</scope>
    <source>
        <strain evidence="3">SL10</strain>
    </source>
</reference>
<dbReference type="HOGENOM" id="CLU_1589079_0_0_1"/>
<keyword evidence="1" id="KW-0040">ANK repeat</keyword>
<feature type="region of interest" description="Disordered" evidence="2">
    <location>
        <begin position="143"/>
        <end position="168"/>
    </location>
</feature>
<evidence type="ECO:0000313" key="4">
    <source>
        <dbReference type="Proteomes" id="UP000006591"/>
    </source>
</evidence>
<name>A0A0E0FND5_ORYNI</name>
<dbReference type="InterPro" id="IPR002110">
    <property type="entry name" value="Ankyrin_rpt"/>
</dbReference>
<evidence type="ECO:0000256" key="1">
    <source>
        <dbReference type="PROSITE-ProRule" id="PRU00023"/>
    </source>
</evidence>
<dbReference type="Proteomes" id="UP000006591">
    <property type="component" value="Chromosome 1"/>
</dbReference>
<dbReference type="SUPFAM" id="SSF48403">
    <property type="entry name" value="Ankyrin repeat"/>
    <property type="match status" value="1"/>
</dbReference>
<organism evidence="3">
    <name type="scientific">Oryza nivara</name>
    <name type="common">Indian wild rice</name>
    <name type="synonym">Oryza sativa f. spontanea</name>
    <dbReference type="NCBI Taxonomy" id="4536"/>
    <lineage>
        <taxon>Eukaryota</taxon>
        <taxon>Viridiplantae</taxon>
        <taxon>Streptophyta</taxon>
        <taxon>Embryophyta</taxon>
        <taxon>Tracheophyta</taxon>
        <taxon>Spermatophyta</taxon>
        <taxon>Magnoliopsida</taxon>
        <taxon>Liliopsida</taxon>
        <taxon>Poales</taxon>
        <taxon>Poaceae</taxon>
        <taxon>BOP clade</taxon>
        <taxon>Oryzoideae</taxon>
        <taxon>Oryzeae</taxon>
        <taxon>Oryzinae</taxon>
        <taxon>Oryza</taxon>
    </lineage>
</organism>
<accession>A0A0E0FND5</accession>
<reference evidence="3" key="2">
    <citation type="submission" date="2018-04" db="EMBL/GenBank/DDBJ databases">
        <title>OnivRS2 (Oryza nivara Reference Sequence Version 2).</title>
        <authorList>
            <person name="Zhang J."/>
            <person name="Kudrna D."/>
            <person name="Lee S."/>
            <person name="Talag J."/>
            <person name="Rajasekar S."/>
            <person name="Welchert J."/>
            <person name="Hsing Y.-I."/>
            <person name="Wing R.A."/>
        </authorList>
    </citation>
    <scope>NUCLEOTIDE SEQUENCE [LARGE SCALE GENOMIC DNA]</scope>
</reference>
<dbReference type="Pfam" id="PF00023">
    <property type="entry name" value="Ank"/>
    <property type="match status" value="1"/>
</dbReference>
<proteinExistence type="predicted"/>
<dbReference type="Gramene" id="ONIVA01G22760.1">
    <property type="protein sequence ID" value="ONIVA01G22760.1"/>
    <property type="gene ID" value="ONIVA01G22760"/>
</dbReference>
<dbReference type="EnsemblPlants" id="ONIVA01G22760.1">
    <property type="protein sequence ID" value="ONIVA01G22760.1"/>
    <property type="gene ID" value="ONIVA01G22760"/>
</dbReference>
<feature type="compositionally biased region" description="Low complexity" evidence="2">
    <location>
        <begin position="10"/>
        <end position="31"/>
    </location>
</feature>
<dbReference type="AlphaFoldDB" id="A0A0E0FND5"/>
<dbReference type="PROSITE" id="PS50088">
    <property type="entry name" value="ANK_REPEAT"/>
    <property type="match status" value="1"/>
</dbReference>
<dbReference type="SMART" id="SM00248">
    <property type="entry name" value="ANK"/>
    <property type="match status" value="1"/>
</dbReference>
<dbReference type="InterPro" id="IPR036770">
    <property type="entry name" value="Ankyrin_rpt-contain_sf"/>
</dbReference>
<keyword evidence="4" id="KW-1185">Reference proteome</keyword>
<feature type="repeat" description="ANK" evidence="1">
    <location>
        <begin position="99"/>
        <end position="131"/>
    </location>
</feature>
<sequence>MARSRRGGKPTTTPAAGPASPAPTTATAGSPAGVVLANSSLAGYLPSELSLPYNQLADQIPVAITASSRRSPGSQPPLRPDFGGDWAAVEVWLEISEEGSSTVMHIAACEGHAEIVELLLQRGVDAVAAGEIAMAARSLGRRPPHCHASRDLTTPAAGHRLPPGHCRS</sequence>
<feature type="region of interest" description="Disordered" evidence="2">
    <location>
        <begin position="1"/>
        <end position="31"/>
    </location>
</feature>
<evidence type="ECO:0000313" key="3">
    <source>
        <dbReference type="EnsemblPlants" id="ONIVA01G22760.1"/>
    </source>
</evidence>
<dbReference type="PROSITE" id="PS50297">
    <property type="entry name" value="ANK_REP_REGION"/>
    <property type="match status" value="1"/>
</dbReference>
<dbReference type="Gene3D" id="1.25.40.20">
    <property type="entry name" value="Ankyrin repeat-containing domain"/>
    <property type="match status" value="1"/>
</dbReference>
<protein>
    <submittedName>
        <fullName evidence="3">Uncharacterized protein</fullName>
    </submittedName>
</protein>